<feature type="transmembrane region" description="Helical" evidence="2">
    <location>
        <begin position="21"/>
        <end position="38"/>
    </location>
</feature>
<feature type="transmembrane region" description="Helical" evidence="2">
    <location>
        <begin position="320"/>
        <end position="342"/>
    </location>
</feature>
<dbReference type="InterPro" id="IPR019286">
    <property type="entry name" value="DUF2339_TM"/>
</dbReference>
<feature type="region of interest" description="Disordered" evidence="1">
    <location>
        <begin position="76"/>
        <end position="115"/>
    </location>
</feature>
<dbReference type="STRING" id="1166337.SAMN05192580_2007"/>
<evidence type="ECO:0000256" key="2">
    <source>
        <dbReference type="SAM" id="Phobius"/>
    </source>
</evidence>
<feature type="transmembrane region" description="Helical" evidence="2">
    <location>
        <begin position="624"/>
        <end position="642"/>
    </location>
</feature>
<feature type="transmembrane region" description="Helical" evidence="2">
    <location>
        <begin position="164"/>
        <end position="182"/>
    </location>
</feature>
<sequence>MRMWTAIAGALAGWVLDDFDVGGFMLGGLLGLLLGWAARRTIRAEVAAAVAPLAEQIELLRAGAPAVQTYAVPEPATVPQPASEPHPVAVLPPEPVEMPAPPASASERPGPPAPRTPGIVESAIAAARHWLLGGNTIVRAGLVILFVGLSFLASWAASAGLFPIELRLALVGAVGIALLAAGFRTRHARPGFGLALQGGGIATIYLTLFAAGWLFGVVPILAALPLMILVCAFGCALALLQRSQALAVTAFAGGFAVPMLLSGGGSAAPVFAYFTILNLAILFIARHRGWRLLNLTGFVATFGLAGIWGATAYAPGDYPAAQIFLIANVLIYVATAVLYTRVTPGRTGLAIDTTLLFGPALAGFGLQAGLVHDRPFATAFSALCFAAIYVGTAFAASRSRRESPRVMIETMLAIGIGFVTLAVPLALGARWTSAAWALEGAGALWVGMRQARWMPRLFGLALQGVATLVFLTTLEPVVSSLPLVHGGFVGALLIALAWGASAWWLRGGALAHSGSRAATAWAKVEAELGRPLFLLGFGFWWLAWTLEAVRALPTAIAGNLPVPVVSDATRVLLSMLAYLLSAAAAQWLARSRQWDVAAWPSRVSLVALVLGFVGQIGFAPMLSFPSWLLWIAAIGLHLTMLYRNDRDAAGDVAARGLRRIAHVGGVWLATAMLADMLWFAILRADLWGTSWAGVAFLVSATAMLVGLTLWAAPALRGGPARWPLDRHAADYGWIAGALIAALVFVAAVGAALFASGRVDPLPYLPLLNPVDLALLLALGALLLWRRTMLAVRPALPASALLESAGALGALAGLTFLIVNMMWLRAAHQLLGVGWSGDALLGSAVVQTGLAILWTVIALGLMVLATNRGWRRPWLVGAALLALTVIKLLLIDMDAAGGGARIVTFIGVGVLMLVVGYAAPLPPRARHEEVPA</sequence>
<proteinExistence type="predicted"/>
<feature type="transmembrane region" description="Helical" evidence="2">
    <location>
        <begin position="376"/>
        <end position="396"/>
    </location>
</feature>
<dbReference type="Proteomes" id="UP000198824">
    <property type="component" value="Unassembled WGS sequence"/>
</dbReference>
<dbReference type="OrthoDB" id="207428at2"/>
<dbReference type="AlphaFoldDB" id="A0A1I6KZ12"/>
<dbReference type="Pfam" id="PF10101">
    <property type="entry name" value="DUF2339"/>
    <property type="match status" value="1"/>
</dbReference>
<feature type="transmembrane region" description="Helical" evidence="2">
    <location>
        <begin position="349"/>
        <end position="370"/>
    </location>
</feature>
<feature type="transmembrane region" description="Helical" evidence="2">
    <location>
        <begin position="872"/>
        <end position="889"/>
    </location>
</feature>
<feature type="transmembrane region" description="Helical" evidence="2">
    <location>
        <begin position="194"/>
        <end position="214"/>
    </location>
</feature>
<dbReference type="PANTHER" id="PTHR38434:SF1">
    <property type="entry name" value="BLL2549 PROTEIN"/>
    <property type="match status" value="1"/>
</dbReference>
<reference evidence="3 4" key="1">
    <citation type="submission" date="2016-10" db="EMBL/GenBank/DDBJ databases">
        <authorList>
            <person name="de Groot N.N."/>
        </authorList>
    </citation>
    <scope>NUCLEOTIDE SEQUENCE [LARGE SCALE GENOMIC DNA]</scope>
    <source>
        <strain evidence="3 4">S5-249</strain>
    </source>
</reference>
<feature type="transmembrane region" description="Helical" evidence="2">
    <location>
        <begin position="292"/>
        <end position="314"/>
    </location>
</feature>
<evidence type="ECO:0000313" key="3">
    <source>
        <dbReference type="EMBL" id="SFR96451.1"/>
    </source>
</evidence>
<protein>
    <submittedName>
        <fullName evidence="3">Uncharacterized membrane protein</fullName>
    </submittedName>
</protein>
<keyword evidence="2" id="KW-0472">Membrane</keyword>
<keyword evidence="2" id="KW-0812">Transmembrane</keyword>
<dbReference type="RefSeq" id="WP_093314178.1">
    <property type="nucleotide sequence ID" value="NZ_FOZG01000002.1"/>
</dbReference>
<feature type="transmembrane region" description="Helical" evidence="2">
    <location>
        <begin position="690"/>
        <end position="712"/>
    </location>
</feature>
<feature type="transmembrane region" description="Helical" evidence="2">
    <location>
        <begin position="532"/>
        <end position="551"/>
    </location>
</feature>
<feature type="transmembrane region" description="Helical" evidence="2">
    <location>
        <begin position="484"/>
        <end position="505"/>
    </location>
</feature>
<feature type="transmembrane region" description="Helical" evidence="2">
    <location>
        <begin position="220"/>
        <end position="240"/>
    </location>
</feature>
<keyword evidence="2" id="KW-1133">Transmembrane helix</keyword>
<feature type="transmembrane region" description="Helical" evidence="2">
    <location>
        <begin position="843"/>
        <end position="865"/>
    </location>
</feature>
<feature type="transmembrane region" description="Helical" evidence="2">
    <location>
        <begin position="245"/>
        <end position="261"/>
    </location>
</feature>
<keyword evidence="4" id="KW-1185">Reference proteome</keyword>
<dbReference type="EMBL" id="FOZG01000002">
    <property type="protein sequence ID" value="SFR96451.1"/>
    <property type="molecule type" value="Genomic_DNA"/>
</dbReference>
<feature type="transmembrane region" description="Helical" evidence="2">
    <location>
        <begin position="460"/>
        <end position="478"/>
    </location>
</feature>
<feature type="transmembrane region" description="Helical" evidence="2">
    <location>
        <begin position="596"/>
        <end position="618"/>
    </location>
</feature>
<feature type="compositionally biased region" description="Pro residues" evidence="1">
    <location>
        <begin position="76"/>
        <end position="102"/>
    </location>
</feature>
<feature type="transmembrane region" description="Helical" evidence="2">
    <location>
        <begin position="571"/>
        <end position="589"/>
    </location>
</feature>
<evidence type="ECO:0000313" key="4">
    <source>
        <dbReference type="Proteomes" id="UP000198824"/>
    </source>
</evidence>
<feature type="transmembrane region" description="Helical" evidence="2">
    <location>
        <begin position="733"/>
        <end position="754"/>
    </location>
</feature>
<feature type="transmembrane region" description="Helical" evidence="2">
    <location>
        <begin position="901"/>
        <end position="918"/>
    </location>
</feature>
<evidence type="ECO:0000256" key="1">
    <source>
        <dbReference type="SAM" id="MobiDB-lite"/>
    </source>
</evidence>
<dbReference type="PANTHER" id="PTHR38434">
    <property type="entry name" value="BLL2549 PROTEIN"/>
    <property type="match status" value="1"/>
</dbReference>
<organism evidence="3 4">
    <name type="scientific">Sphingomonas jatrophae</name>
    <dbReference type="NCBI Taxonomy" id="1166337"/>
    <lineage>
        <taxon>Bacteria</taxon>
        <taxon>Pseudomonadati</taxon>
        <taxon>Pseudomonadota</taxon>
        <taxon>Alphaproteobacteria</taxon>
        <taxon>Sphingomonadales</taxon>
        <taxon>Sphingomonadaceae</taxon>
        <taxon>Sphingomonas</taxon>
    </lineage>
</organism>
<name>A0A1I6KZ12_9SPHN</name>
<feature type="transmembrane region" description="Helical" evidence="2">
    <location>
        <begin position="663"/>
        <end position="684"/>
    </location>
</feature>
<feature type="transmembrane region" description="Helical" evidence="2">
    <location>
        <begin position="137"/>
        <end position="158"/>
    </location>
</feature>
<accession>A0A1I6KZ12</accession>
<gene>
    <name evidence="3" type="ORF">SAMN05192580_2007</name>
</gene>
<feature type="transmembrane region" description="Helical" evidence="2">
    <location>
        <begin position="267"/>
        <end position="285"/>
    </location>
</feature>
<feature type="transmembrane region" description="Helical" evidence="2">
    <location>
        <begin position="804"/>
        <end position="823"/>
    </location>
</feature>
<feature type="transmembrane region" description="Helical" evidence="2">
    <location>
        <begin position="766"/>
        <end position="784"/>
    </location>
</feature>